<dbReference type="PROSITE" id="PS50198">
    <property type="entry name" value="PPIC_PPIASE_2"/>
    <property type="match status" value="1"/>
</dbReference>
<dbReference type="Pfam" id="PF13145">
    <property type="entry name" value="Rotamase_2"/>
    <property type="match status" value="1"/>
</dbReference>
<reference evidence="14 15" key="2">
    <citation type="submission" date="2019-05" db="EMBL/GenBank/DDBJ databases">
        <title>Genome evolution of the obligate endosymbiont Buchnera aphidicola.</title>
        <authorList>
            <person name="Moran N.A."/>
        </authorList>
    </citation>
    <scope>NUCLEOTIDE SEQUENCE [LARGE SCALE GENOMIC DNA]</scope>
    <source>
        <strain evidence="14 15">Rpa</strain>
    </source>
</reference>
<evidence type="ECO:0000256" key="2">
    <source>
        <dbReference type="ARBA" id="ARBA00022475"/>
    </source>
</evidence>
<evidence type="ECO:0000256" key="1">
    <source>
        <dbReference type="ARBA" id="ARBA00004382"/>
    </source>
</evidence>
<dbReference type="SUPFAM" id="SSF54534">
    <property type="entry name" value="FKBP-like"/>
    <property type="match status" value="1"/>
</dbReference>
<evidence type="ECO:0000256" key="10">
    <source>
        <dbReference type="ARBA" id="ARBA00042775"/>
    </source>
</evidence>
<keyword evidence="11" id="KW-0697">Rotamase</keyword>
<reference evidence="14 15" key="1">
    <citation type="submission" date="2018-12" db="EMBL/GenBank/DDBJ databases">
        <authorList>
            <person name="Chong R.A."/>
        </authorList>
    </citation>
    <scope>NUCLEOTIDE SEQUENCE [LARGE SCALE GENOMIC DNA]</scope>
    <source>
        <strain evidence="14 15">Rpa</strain>
    </source>
</reference>
<evidence type="ECO:0000256" key="11">
    <source>
        <dbReference type="PROSITE-ProRule" id="PRU00278"/>
    </source>
</evidence>
<proteinExistence type="inferred from homology"/>
<keyword evidence="2" id="KW-1003">Cell membrane</keyword>
<dbReference type="InterPro" id="IPR046357">
    <property type="entry name" value="PPIase_dom_sf"/>
</dbReference>
<dbReference type="EMBL" id="CP034858">
    <property type="protein sequence ID" value="QCI25099.1"/>
    <property type="molecule type" value="Genomic_DNA"/>
</dbReference>
<dbReference type="Proteomes" id="UP000298688">
    <property type="component" value="Chromosome"/>
</dbReference>
<dbReference type="OrthoDB" id="9812372at2"/>
<evidence type="ECO:0000259" key="13">
    <source>
        <dbReference type="PROSITE" id="PS50198"/>
    </source>
</evidence>
<evidence type="ECO:0000256" key="4">
    <source>
        <dbReference type="ARBA" id="ARBA00022692"/>
    </source>
</evidence>
<feature type="transmembrane region" description="Helical" evidence="12">
    <location>
        <begin position="12"/>
        <end position="34"/>
    </location>
</feature>
<dbReference type="Gene3D" id="3.10.50.40">
    <property type="match status" value="1"/>
</dbReference>
<dbReference type="SUPFAM" id="SSF109998">
    <property type="entry name" value="Triger factor/SurA peptide-binding domain-like"/>
    <property type="match status" value="1"/>
</dbReference>
<dbReference type="Pfam" id="PF13624">
    <property type="entry name" value="SurA_N_3"/>
    <property type="match status" value="1"/>
</dbReference>
<gene>
    <name evidence="14" type="ORF">D9V76_02445</name>
</gene>
<accession>A0A4D6Y768</accession>
<dbReference type="PANTHER" id="PTHR47529">
    <property type="entry name" value="PEPTIDYL-PROLYL CIS-TRANS ISOMERASE D"/>
    <property type="match status" value="1"/>
</dbReference>
<dbReference type="RefSeq" id="WP_158337469.1">
    <property type="nucleotide sequence ID" value="NZ_CP034858.1"/>
</dbReference>
<organism evidence="14 15">
    <name type="scientific">Buchnera aphidicola subsp. Rhopalosiphum padi</name>
    <dbReference type="NCBI Taxonomy" id="98793"/>
    <lineage>
        <taxon>Bacteria</taxon>
        <taxon>Pseudomonadati</taxon>
        <taxon>Pseudomonadota</taxon>
        <taxon>Gammaproteobacteria</taxon>
        <taxon>Enterobacterales</taxon>
        <taxon>Erwiniaceae</taxon>
        <taxon>Buchnera</taxon>
    </lineage>
</organism>
<evidence type="ECO:0000256" key="12">
    <source>
        <dbReference type="SAM" id="Phobius"/>
    </source>
</evidence>
<evidence type="ECO:0000256" key="3">
    <source>
        <dbReference type="ARBA" id="ARBA00022519"/>
    </source>
</evidence>
<keyword evidence="7" id="KW-0143">Chaperone</keyword>
<sequence>MLKYLKSQLNVIIIKSILGIIILSLVFGTINNYFNRDTAKYIAKVNGEEISFTTLQKMYIDEREKQEKILGKNFFKIKKNKKFKEETYNYVLSQLINNILLEQYAEKIHFNIQDNEIKKIILNMSIFQENNEFNKKKYLNYLSSKNLTHYEYINLIRKKLNTTYLINAISNTNFILDNEKTKIIELLSEKRIIKKAILKINPIVNSQKVSESEIHDYFNQHKNKFYVPEKFKISYIQLTPNQFKIKCNNKEIKNWYKKNINKYLNQEKRQYSIIQTSNQNEALSILSKLKKGADFSKIAKEQSIDPISSKKGGNIGWIAKNSIPNEIKISNLEKINQISNIIKFNNNFLIIKLNKILPKKYKKIYEVSDIIENEIKYKKSLNMYKKLQNKISLIAKKNINRFDLILKETNIIPSETNWFDENTIPKELQNPILKKFIFKKGLLDRQKKLKSHSGLIILNNRQSFLLSIKNFQKKKNKELKDVKKNIISKLQYIKAIEKTKNKSKKILFQLKNGNENILKKENVVFKEYETISRYDENPNLSIIFSMPYPVKGKKIYTVYQDKNKNFVIALLDRVYNEKFSKEEEKIIIKYLEKNNIDTIFQCVLQNLHKKSTILYNKIDNF</sequence>
<dbReference type="PANTHER" id="PTHR47529:SF1">
    <property type="entry name" value="PERIPLASMIC CHAPERONE PPID"/>
    <property type="match status" value="1"/>
</dbReference>
<evidence type="ECO:0000256" key="8">
    <source>
        <dbReference type="ARBA" id="ARBA00038408"/>
    </source>
</evidence>
<keyword evidence="5 12" id="KW-1133">Transmembrane helix</keyword>
<keyword evidence="6 12" id="KW-0472">Membrane</keyword>
<dbReference type="Gene3D" id="1.10.4030.10">
    <property type="entry name" value="Porin chaperone SurA, peptide-binding domain"/>
    <property type="match status" value="1"/>
</dbReference>
<dbReference type="InterPro" id="IPR000297">
    <property type="entry name" value="PPIase_PpiC"/>
</dbReference>
<dbReference type="InterPro" id="IPR052029">
    <property type="entry name" value="PpiD_chaperone"/>
</dbReference>
<comment type="subcellular location">
    <subcellularLocation>
        <location evidence="1">Cell inner membrane</location>
        <topology evidence="1">Single-pass type II membrane protein</topology>
        <orientation evidence="1">Periplasmic side</orientation>
    </subcellularLocation>
</comment>
<evidence type="ECO:0000256" key="5">
    <source>
        <dbReference type="ARBA" id="ARBA00022989"/>
    </source>
</evidence>
<keyword evidence="3" id="KW-0997">Cell inner membrane</keyword>
<name>A0A4D6Y768_BUCRP</name>
<keyword evidence="4 12" id="KW-0812">Transmembrane</keyword>
<evidence type="ECO:0000256" key="6">
    <source>
        <dbReference type="ARBA" id="ARBA00023136"/>
    </source>
</evidence>
<dbReference type="GO" id="GO:0003755">
    <property type="term" value="F:peptidyl-prolyl cis-trans isomerase activity"/>
    <property type="evidence" value="ECO:0007669"/>
    <property type="project" value="UniProtKB-KW"/>
</dbReference>
<protein>
    <recommendedName>
        <fullName evidence="9">Periplasmic chaperone PpiD</fullName>
    </recommendedName>
    <alternativeName>
        <fullName evidence="10">Periplasmic folding chaperone</fullName>
    </alternativeName>
</protein>
<dbReference type="GO" id="GO:0005886">
    <property type="term" value="C:plasma membrane"/>
    <property type="evidence" value="ECO:0007669"/>
    <property type="project" value="UniProtKB-SubCell"/>
</dbReference>
<evidence type="ECO:0000313" key="14">
    <source>
        <dbReference type="EMBL" id="QCI25099.1"/>
    </source>
</evidence>
<dbReference type="NCBIfam" id="NF008054">
    <property type="entry name" value="PRK10788.1"/>
    <property type="match status" value="1"/>
</dbReference>
<evidence type="ECO:0000313" key="15">
    <source>
        <dbReference type="Proteomes" id="UP000298688"/>
    </source>
</evidence>
<dbReference type="AlphaFoldDB" id="A0A4D6Y768"/>
<keyword evidence="11 14" id="KW-0413">Isomerase</keyword>
<evidence type="ECO:0000256" key="7">
    <source>
        <dbReference type="ARBA" id="ARBA00023186"/>
    </source>
</evidence>
<evidence type="ECO:0000256" key="9">
    <source>
        <dbReference type="ARBA" id="ARBA00040743"/>
    </source>
</evidence>
<feature type="domain" description="PpiC" evidence="13">
    <location>
        <begin position="228"/>
        <end position="355"/>
    </location>
</feature>
<comment type="similarity">
    <text evidence="8">Belongs to the PpiD chaperone family.</text>
</comment>
<dbReference type="InterPro" id="IPR027304">
    <property type="entry name" value="Trigger_fact/SurA_dom_sf"/>
</dbReference>